<protein>
    <submittedName>
        <fullName evidence="2">Uncharacterized protein</fullName>
    </submittedName>
</protein>
<evidence type="ECO:0000313" key="3">
    <source>
        <dbReference type="Proteomes" id="UP000250088"/>
    </source>
</evidence>
<keyword evidence="3" id="KW-1185">Reference proteome</keyword>
<feature type="region of interest" description="Disordered" evidence="1">
    <location>
        <begin position="37"/>
        <end position="60"/>
    </location>
</feature>
<organism evidence="2 3">
    <name type="scientific">Natrarchaeobaculum aegyptiacum</name>
    <dbReference type="NCBI Taxonomy" id="745377"/>
    <lineage>
        <taxon>Archaea</taxon>
        <taxon>Methanobacteriati</taxon>
        <taxon>Methanobacteriota</taxon>
        <taxon>Stenosarchaea group</taxon>
        <taxon>Halobacteria</taxon>
        <taxon>Halobacteriales</taxon>
        <taxon>Natrialbaceae</taxon>
        <taxon>Natrarchaeobaculum</taxon>
    </lineage>
</organism>
<accession>A0A2Z2HYA4</accession>
<dbReference type="KEGG" id="naj:B1756_13970"/>
<dbReference type="AlphaFoldDB" id="A0A2Z2HYA4"/>
<dbReference type="Pfam" id="PF25858">
    <property type="entry name" value="DUF7958"/>
    <property type="match status" value="1"/>
</dbReference>
<gene>
    <name evidence="2" type="ORF">B1756_13970</name>
</gene>
<evidence type="ECO:0000313" key="2">
    <source>
        <dbReference type="EMBL" id="ARS90727.1"/>
    </source>
</evidence>
<dbReference type="InterPro" id="IPR058264">
    <property type="entry name" value="DUF7958"/>
</dbReference>
<proteinExistence type="predicted"/>
<reference evidence="3" key="1">
    <citation type="submission" date="2017-02" db="EMBL/GenBank/DDBJ databases">
        <title>Natronthermophilus aegyptiacus gen. nov.,sp. nov., an aerobic, extremely halophilic alkalithermophilic archaeon isolated from the athalassohaline Wadi An Natrun, Egypt.</title>
        <authorList>
            <person name="Zhao B."/>
        </authorList>
    </citation>
    <scope>NUCLEOTIDE SEQUENCE [LARGE SCALE GENOMIC DNA]</scope>
    <source>
        <strain evidence="3">JW/NM-HA 15</strain>
    </source>
</reference>
<dbReference type="OrthoDB" id="180945at2157"/>
<dbReference type="EMBL" id="CP019893">
    <property type="protein sequence ID" value="ARS90727.1"/>
    <property type="molecule type" value="Genomic_DNA"/>
</dbReference>
<name>A0A2Z2HYA4_9EURY</name>
<evidence type="ECO:0000256" key="1">
    <source>
        <dbReference type="SAM" id="MobiDB-lite"/>
    </source>
</evidence>
<dbReference type="Proteomes" id="UP000250088">
    <property type="component" value="Chromosome"/>
</dbReference>
<sequence length="345" mass="39209">MKAEITGENDENIGLHVVDNAGNKHRMEMRKIDGEVYAHDSEAYSQNPEKRTREESEHGKQARRYAQYYVFLNRGYDTVTPKWKNPVHLQAVRSAIDSMDLEEFEDHFGDLYQQLKSHHDEDTERVLHPPSDSQDEDYHLYRKHVYLGLDPLETDLADDARELATEFGLDLDQQSPKGTSLAGLTDDGLETWSGFSTELFAQSNEDELAELAEGFYVDTTSELHMAYLDHDGIEQVTTAIEPDREPDARFEEPPVDPGTLEQFQHGLSFDLACQIRDCFVRMGVMPPEEYQILGLGHIAAALAYEEVDFYPDYHAPDEDGAYLSDLDSKYFGDDSLLGSVNSLLN</sequence>